<keyword evidence="1" id="KW-0812">Transmembrane</keyword>
<dbReference type="OrthoDB" id="7632370at2"/>
<protein>
    <submittedName>
        <fullName evidence="2">Uncharacterized protein</fullName>
    </submittedName>
</protein>
<keyword evidence="1" id="KW-1133">Transmembrane helix</keyword>
<dbReference type="Proteomes" id="UP000032160">
    <property type="component" value="Chromosome I"/>
</dbReference>
<keyword evidence="3" id="KW-1185">Reference proteome</keyword>
<accession>X5M8N0</accession>
<sequence length="68" mass="7184">MKDMILATLKNLFAIGPILFGVAFLAPVFSELMIAADITQPFGLPPIAIGLVAGLGWGSYAYVKGSWV</sequence>
<dbReference type="EMBL" id="HG966617">
    <property type="protein sequence ID" value="CDO59688.1"/>
    <property type="molecule type" value="Genomic_DNA"/>
</dbReference>
<evidence type="ECO:0000313" key="2">
    <source>
        <dbReference type="EMBL" id="CDO59688.1"/>
    </source>
</evidence>
<reference evidence="2 3" key="1">
    <citation type="journal article" date="2014" name="Front. Genet.">
        <title>Genome and metabolic network of "Candidatus Phaeomarinobacter ectocarpi" Ec32, a new candidate genus of Alphaproteobacteria frequently associated with brown algae.</title>
        <authorList>
            <person name="Dittami S.M."/>
            <person name="Barbeyron T."/>
            <person name="Boyen C."/>
            <person name="Cambefort J."/>
            <person name="Collet G."/>
            <person name="Delage L."/>
            <person name="Gobet A."/>
            <person name="Groisillier A."/>
            <person name="Leblanc C."/>
            <person name="Michel G."/>
            <person name="Scornet D."/>
            <person name="Siegel A."/>
            <person name="Tapia J.E."/>
            <person name="Tonon T."/>
        </authorList>
    </citation>
    <scope>NUCLEOTIDE SEQUENCE [LARGE SCALE GENOMIC DNA]</scope>
    <source>
        <strain evidence="2 3">Ec32</strain>
    </source>
</reference>
<dbReference type="KEGG" id="pect:BN1012_Phect1474"/>
<keyword evidence="1" id="KW-0472">Membrane</keyword>
<name>X5M8N0_9HYPH</name>
<feature type="transmembrane region" description="Helical" evidence="1">
    <location>
        <begin position="12"/>
        <end position="36"/>
    </location>
</feature>
<dbReference type="AlphaFoldDB" id="X5M8N0"/>
<feature type="transmembrane region" description="Helical" evidence="1">
    <location>
        <begin position="42"/>
        <end position="63"/>
    </location>
</feature>
<gene>
    <name evidence="2" type="ORF">BN1012_Phect1474</name>
</gene>
<proteinExistence type="predicted"/>
<organism evidence="2 3">
    <name type="scientific">Candidatus Phaeomarinibacter ectocarpi</name>
    <dbReference type="NCBI Taxonomy" id="1458461"/>
    <lineage>
        <taxon>Bacteria</taxon>
        <taxon>Pseudomonadati</taxon>
        <taxon>Pseudomonadota</taxon>
        <taxon>Alphaproteobacteria</taxon>
        <taxon>Hyphomicrobiales</taxon>
        <taxon>Parvibaculaceae</taxon>
        <taxon>Candidatus Phaeomarinibacter</taxon>
    </lineage>
</organism>
<evidence type="ECO:0000256" key="1">
    <source>
        <dbReference type="SAM" id="Phobius"/>
    </source>
</evidence>
<dbReference type="STRING" id="1458461.BN1012_Phect1474"/>
<dbReference type="RefSeq" id="WP_052535471.1">
    <property type="nucleotide sequence ID" value="NZ_HG966617.1"/>
</dbReference>
<evidence type="ECO:0000313" key="3">
    <source>
        <dbReference type="Proteomes" id="UP000032160"/>
    </source>
</evidence>
<dbReference type="HOGENOM" id="CLU_2860881_0_0_5"/>